<dbReference type="GO" id="GO:0016787">
    <property type="term" value="F:hydrolase activity"/>
    <property type="evidence" value="ECO:0007669"/>
    <property type="project" value="UniProtKB-KW"/>
</dbReference>
<dbReference type="SUPFAM" id="SSF56672">
    <property type="entry name" value="DNA/RNA polymerases"/>
    <property type="match status" value="2"/>
</dbReference>
<sequence length="459" mass="53184">MEAAPNKTRDIKCFRCLGRGHIASQCPNRSAMFIKDDGEIESEGEQKEELYEPSNEEELEYVVDGDVLIIKRSLNLQSVKNEQQQILMGTNELNDAIPSSIKFLLQEFNDVFSKEIPSGLPPIQGIEHQIDFVPRAAIPNRPTYRSNPKETKELQRQVSELLEKGYVREILSPCAVLVLLVPKKDGFVVICEGLEVDQDKVKVIREWPRPTSITQARSFHDLASFYRRFVPNFNTLAAPFTEVIKKNSNFHWGDEQEKAFMLIKDDLTNAHLLSLPDFNKTFERECDASRIRIEAMLTQNGRHIAYFSEKLNGFALDYLTYNNEMYALIQALETWQHYLWPKEFVIHTDHEALKYLKGQHKLNKRHAKWVEYLESFPYVIKYNKGKENVVADALSRRYVLLNSLDSKLLGFAYLKEVYDTDAGFGEVFKACEKGAFKKFYRHDGYLFREGKLCIPQRSV</sequence>
<protein>
    <recommendedName>
        <fullName evidence="8">CCHC-type domain-containing protein</fullName>
    </recommendedName>
</protein>
<dbReference type="Gene3D" id="4.10.60.10">
    <property type="entry name" value="Zinc finger, CCHC-type"/>
    <property type="match status" value="1"/>
</dbReference>
<dbReference type="CDD" id="cd09274">
    <property type="entry name" value="RNase_HI_RT_Ty3"/>
    <property type="match status" value="1"/>
</dbReference>
<evidence type="ECO:0000313" key="9">
    <source>
        <dbReference type="Proteomes" id="UP000818029"/>
    </source>
</evidence>
<evidence type="ECO:0000256" key="7">
    <source>
        <dbReference type="PROSITE-ProRule" id="PRU00047"/>
    </source>
</evidence>
<keyword evidence="6" id="KW-0695">RNA-directed DNA polymerase</keyword>
<dbReference type="InterPro" id="IPR043502">
    <property type="entry name" value="DNA/RNA_pol_sf"/>
</dbReference>
<dbReference type="STRING" id="3635.A0A1U8N4Q4"/>
<keyword evidence="7" id="KW-0862">Zinc</keyword>
<evidence type="ECO:0000259" key="8">
    <source>
        <dbReference type="PROSITE" id="PS50158"/>
    </source>
</evidence>
<dbReference type="GO" id="GO:0003964">
    <property type="term" value="F:RNA-directed DNA polymerase activity"/>
    <property type="evidence" value="ECO:0007669"/>
    <property type="project" value="UniProtKB-KW"/>
</dbReference>
<keyword evidence="4" id="KW-0255">Endonuclease</keyword>
<organism evidence="9 10">
    <name type="scientific">Gossypium hirsutum</name>
    <name type="common">Upland cotton</name>
    <name type="synonym">Gossypium mexicanum</name>
    <dbReference type="NCBI Taxonomy" id="3635"/>
    <lineage>
        <taxon>Eukaryota</taxon>
        <taxon>Viridiplantae</taxon>
        <taxon>Streptophyta</taxon>
        <taxon>Embryophyta</taxon>
        <taxon>Tracheophyta</taxon>
        <taxon>Spermatophyta</taxon>
        <taxon>Magnoliopsida</taxon>
        <taxon>eudicotyledons</taxon>
        <taxon>Gunneridae</taxon>
        <taxon>Pentapetalae</taxon>
        <taxon>rosids</taxon>
        <taxon>malvids</taxon>
        <taxon>Malvales</taxon>
        <taxon>Malvaceae</taxon>
        <taxon>Malvoideae</taxon>
        <taxon>Gossypium</taxon>
    </lineage>
</organism>
<dbReference type="RefSeq" id="XP_016733955.1">
    <property type="nucleotide sequence ID" value="XM_016878466.1"/>
</dbReference>
<accession>A0A1U8N4Q4</accession>
<keyword evidence="9" id="KW-1185">Reference proteome</keyword>
<reference evidence="10" key="2">
    <citation type="submission" date="2025-08" db="UniProtKB">
        <authorList>
            <consortium name="RefSeq"/>
        </authorList>
    </citation>
    <scope>IDENTIFICATION</scope>
</reference>
<reference evidence="9" key="1">
    <citation type="journal article" date="2020" name="Nat. Genet.">
        <title>Genomic diversifications of five Gossypium allopolyploid species and their impact on cotton improvement.</title>
        <authorList>
            <person name="Chen Z.J."/>
            <person name="Sreedasyam A."/>
            <person name="Ando A."/>
            <person name="Song Q."/>
            <person name="De Santiago L.M."/>
            <person name="Hulse-Kemp A.M."/>
            <person name="Ding M."/>
            <person name="Ye W."/>
            <person name="Kirkbride R.C."/>
            <person name="Jenkins J."/>
            <person name="Plott C."/>
            <person name="Lovell J."/>
            <person name="Lin Y.M."/>
            <person name="Vaughn R."/>
            <person name="Liu B."/>
            <person name="Simpson S."/>
            <person name="Scheffler B.E."/>
            <person name="Wen L."/>
            <person name="Saski C.A."/>
            <person name="Grover C.E."/>
            <person name="Hu G."/>
            <person name="Conover J.L."/>
            <person name="Carlson J.W."/>
            <person name="Shu S."/>
            <person name="Boston L.B."/>
            <person name="Williams M."/>
            <person name="Peterson D.G."/>
            <person name="McGee K."/>
            <person name="Jones D.C."/>
            <person name="Wendel J.F."/>
            <person name="Stelly D.M."/>
            <person name="Grimwood J."/>
            <person name="Schmutz J."/>
        </authorList>
    </citation>
    <scope>NUCLEOTIDE SEQUENCE [LARGE SCALE GENOMIC DNA]</scope>
    <source>
        <strain evidence="9">cv. TM-1</strain>
    </source>
</reference>
<dbReference type="PROSITE" id="PS50158">
    <property type="entry name" value="ZF_CCHC"/>
    <property type="match status" value="1"/>
</dbReference>
<evidence type="ECO:0000256" key="6">
    <source>
        <dbReference type="ARBA" id="ARBA00022918"/>
    </source>
</evidence>
<dbReference type="PaxDb" id="3635-A0A1U8N4Q4"/>
<keyword evidence="3" id="KW-0540">Nuclease</keyword>
<dbReference type="Pfam" id="PF17917">
    <property type="entry name" value="RT_RNaseH"/>
    <property type="match status" value="1"/>
</dbReference>
<dbReference type="GeneID" id="107944659"/>
<evidence type="ECO:0000256" key="4">
    <source>
        <dbReference type="ARBA" id="ARBA00022759"/>
    </source>
</evidence>
<dbReference type="SUPFAM" id="SSF57756">
    <property type="entry name" value="Retrovirus zinc finger-like domains"/>
    <property type="match status" value="1"/>
</dbReference>
<keyword evidence="2" id="KW-0548">Nucleotidyltransferase</keyword>
<keyword evidence="7" id="KW-0479">Metal-binding</keyword>
<evidence type="ECO:0000256" key="2">
    <source>
        <dbReference type="ARBA" id="ARBA00022695"/>
    </source>
</evidence>
<dbReference type="InterPro" id="IPR001878">
    <property type="entry name" value="Znf_CCHC"/>
</dbReference>
<dbReference type="GO" id="GO:0004519">
    <property type="term" value="F:endonuclease activity"/>
    <property type="evidence" value="ECO:0007669"/>
    <property type="project" value="UniProtKB-KW"/>
</dbReference>
<dbReference type="AlphaFoldDB" id="A0A1U8N4Q4"/>
<dbReference type="SMART" id="SM00343">
    <property type="entry name" value="ZnF_C2HC"/>
    <property type="match status" value="1"/>
</dbReference>
<dbReference type="Gene3D" id="3.30.70.270">
    <property type="match status" value="1"/>
</dbReference>
<proteinExistence type="predicted"/>
<dbReference type="GO" id="GO:0008270">
    <property type="term" value="F:zinc ion binding"/>
    <property type="evidence" value="ECO:0007669"/>
    <property type="project" value="UniProtKB-KW"/>
</dbReference>
<name>A0A1U8N4Q4_GOSHI</name>
<evidence type="ECO:0000256" key="1">
    <source>
        <dbReference type="ARBA" id="ARBA00022679"/>
    </source>
</evidence>
<dbReference type="FunFam" id="3.30.70.270:FF:000020">
    <property type="entry name" value="Transposon Tf2-6 polyprotein-like Protein"/>
    <property type="match status" value="1"/>
</dbReference>
<dbReference type="KEGG" id="ghi:107944659"/>
<dbReference type="PANTHER" id="PTHR35046">
    <property type="entry name" value="ZINC KNUCKLE (CCHC-TYPE) FAMILY PROTEIN"/>
    <property type="match status" value="1"/>
</dbReference>
<dbReference type="PANTHER" id="PTHR35046:SF9">
    <property type="entry name" value="RNA-DIRECTED DNA POLYMERASE"/>
    <property type="match status" value="1"/>
</dbReference>
<dbReference type="InterPro" id="IPR043128">
    <property type="entry name" value="Rev_trsase/Diguanyl_cyclase"/>
</dbReference>
<keyword evidence="1" id="KW-0808">Transferase</keyword>
<dbReference type="Proteomes" id="UP000818029">
    <property type="component" value="Chromosome D12"/>
</dbReference>
<dbReference type="InterPro" id="IPR036875">
    <property type="entry name" value="Znf_CCHC_sf"/>
</dbReference>
<keyword evidence="7" id="KW-0863">Zinc-finger</keyword>
<feature type="domain" description="CCHC-type" evidence="8">
    <location>
        <begin position="12"/>
        <end position="28"/>
    </location>
</feature>
<keyword evidence="5" id="KW-0378">Hydrolase</keyword>
<evidence type="ECO:0000313" key="10">
    <source>
        <dbReference type="RefSeq" id="XP_016733955.1"/>
    </source>
</evidence>
<dbReference type="InterPro" id="IPR041373">
    <property type="entry name" value="RT_RNaseH"/>
</dbReference>
<evidence type="ECO:0000256" key="5">
    <source>
        <dbReference type="ARBA" id="ARBA00022801"/>
    </source>
</evidence>
<evidence type="ECO:0000256" key="3">
    <source>
        <dbReference type="ARBA" id="ARBA00022722"/>
    </source>
</evidence>
<dbReference type="GO" id="GO:0003676">
    <property type="term" value="F:nucleic acid binding"/>
    <property type="evidence" value="ECO:0007669"/>
    <property type="project" value="InterPro"/>
</dbReference>
<gene>
    <name evidence="10" type="primary">LOC107944659</name>
</gene>